<dbReference type="InterPro" id="IPR001296">
    <property type="entry name" value="Glyco_trans_1"/>
</dbReference>
<dbReference type="EMBL" id="BLZA01000040">
    <property type="protein sequence ID" value="GHJ89291.1"/>
    <property type="molecule type" value="Genomic_DNA"/>
</dbReference>
<dbReference type="OrthoDB" id="2593586at2759"/>
<evidence type="ECO:0000313" key="7">
    <source>
        <dbReference type="Proteomes" id="UP000620104"/>
    </source>
</evidence>
<feature type="domain" description="Glycosyltransferase subfamily 4-like N-terminal" evidence="5">
    <location>
        <begin position="11"/>
        <end position="192"/>
    </location>
</feature>
<evidence type="ECO:0000259" key="5">
    <source>
        <dbReference type="Pfam" id="PF13439"/>
    </source>
</evidence>
<dbReference type="AlphaFoldDB" id="A0A8H3YJ84"/>
<dbReference type="GO" id="GO:0016757">
    <property type="term" value="F:glycosyltransferase activity"/>
    <property type="evidence" value="ECO:0007669"/>
    <property type="project" value="UniProtKB-KW"/>
</dbReference>
<dbReference type="SUPFAM" id="SSF53756">
    <property type="entry name" value="UDP-Glycosyltransferase/glycogen phosphorylase"/>
    <property type="match status" value="1"/>
</dbReference>
<keyword evidence="1" id="KW-0328">Glycosyltransferase</keyword>
<comment type="caution">
    <text evidence="6">The sequence shown here is derived from an EMBL/GenBank/DDBJ whole genome shotgun (WGS) entry which is preliminary data.</text>
</comment>
<evidence type="ECO:0008006" key="8">
    <source>
        <dbReference type="Google" id="ProtNLM"/>
    </source>
</evidence>
<sequence>MIVTENFLPKVDGVTRTLARLLTHLEAEGHECMVLGPQTGMSHFASHPLVGTLGVPLVLYPGLKLNFLRPRFLSKIQHWEPDVIHFVDPIWLGGQTMLAMDKGWAGRRWAQSGTRTAHGEAFEGAVVASYHTNLATYATLFGLPWLEPIIWKWQTYLLSKTSLTMCPSPSTAAMLHTKRVERVRTWPRGVDLPQLYPVKRSEQLRESWGIESIPSTESVEQPSKNPKSSFVMPLTPPLTPVTVPADIRNDRAPNSKSERLVALFVSRMSWEKNLLLLIKALTLLPAHLPAGTQTPKMVFVGHGPAQPEIQRVCREKGIDAEFMGYQEKEELARCYASADFFCFPSFTETFGQVVLEALAFGLPVIGLDADGTRDLVKPELTGLLLPLPDGNGAQRLRGWPYTMRDWHEVCKDASSPLFLHGADGYARLIAKVMVDHELRKKMSRLACTEGVRGYTWWDAMERCVDGYREALQVKIAKETHSEDRNRVRRTGSRSLTQMSPFERKQFLIRRALRLVLVIIAIVLLLMFTGL</sequence>
<feature type="compositionally biased region" description="Polar residues" evidence="2">
    <location>
        <begin position="214"/>
        <end position="228"/>
    </location>
</feature>
<feature type="transmembrane region" description="Helical" evidence="3">
    <location>
        <begin position="511"/>
        <end position="529"/>
    </location>
</feature>
<evidence type="ECO:0000259" key="4">
    <source>
        <dbReference type="Pfam" id="PF00534"/>
    </source>
</evidence>
<dbReference type="Gene3D" id="3.40.50.2000">
    <property type="entry name" value="Glycogen Phosphorylase B"/>
    <property type="match status" value="2"/>
</dbReference>
<dbReference type="PANTHER" id="PTHR45947">
    <property type="entry name" value="SULFOQUINOVOSYL TRANSFERASE SQD2"/>
    <property type="match status" value="1"/>
</dbReference>
<evidence type="ECO:0000256" key="2">
    <source>
        <dbReference type="SAM" id="MobiDB-lite"/>
    </source>
</evidence>
<dbReference type="InterPro" id="IPR028098">
    <property type="entry name" value="Glyco_trans_4-like_N"/>
</dbReference>
<feature type="domain" description="Glycosyl transferase family 1" evidence="4">
    <location>
        <begin position="250"/>
        <end position="386"/>
    </location>
</feature>
<keyword evidence="3" id="KW-0472">Membrane</keyword>
<dbReference type="Proteomes" id="UP000620104">
    <property type="component" value="Unassembled WGS sequence"/>
</dbReference>
<feature type="region of interest" description="Disordered" evidence="2">
    <location>
        <begin position="214"/>
        <end position="236"/>
    </location>
</feature>
<organism evidence="6 7">
    <name type="scientific">Naganishia liquefaciens</name>
    <dbReference type="NCBI Taxonomy" id="104408"/>
    <lineage>
        <taxon>Eukaryota</taxon>
        <taxon>Fungi</taxon>
        <taxon>Dikarya</taxon>
        <taxon>Basidiomycota</taxon>
        <taxon>Agaricomycotina</taxon>
        <taxon>Tremellomycetes</taxon>
        <taxon>Filobasidiales</taxon>
        <taxon>Filobasidiaceae</taxon>
        <taxon>Naganishia</taxon>
    </lineage>
</organism>
<evidence type="ECO:0000256" key="3">
    <source>
        <dbReference type="SAM" id="Phobius"/>
    </source>
</evidence>
<keyword evidence="1" id="KW-0808">Transferase</keyword>
<protein>
    <recommendedName>
        <fullName evidence="8">Glycosyltransferase</fullName>
    </recommendedName>
</protein>
<gene>
    <name evidence="6" type="ORF">NliqN6_5693</name>
</gene>
<accession>A0A8H3YJ84</accession>
<dbReference type="Pfam" id="PF00534">
    <property type="entry name" value="Glycos_transf_1"/>
    <property type="match status" value="1"/>
</dbReference>
<keyword evidence="3" id="KW-0812">Transmembrane</keyword>
<proteinExistence type="predicted"/>
<reference evidence="6" key="1">
    <citation type="submission" date="2020-07" db="EMBL/GenBank/DDBJ databases">
        <title>Draft Genome Sequence of a Deep-Sea Yeast, Naganishia (Cryptococcus) liquefaciens strain N6.</title>
        <authorList>
            <person name="Han Y.W."/>
            <person name="Kajitani R."/>
            <person name="Morimoto H."/>
            <person name="Parhat M."/>
            <person name="Tsubouchi H."/>
            <person name="Bakenova O."/>
            <person name="Ogata M."/>
            <person name="Argunhan B."/>
            <person name="Aoki R."/>
            <person name="Kajiwara S."/>
            <person name="Itoh T."/>
            <person name="Iwasaki H."/>
        </authorList>
    </citation>
    <scope>NUCLEOTIDE SEQUENCE</scope>
    <source>
        <strain evidence="6">N6</strain>
    </source>
</reference>
<evidence type="ECO:0000256" key="1">
    <source>
        <dbReference type="ARBA" id="ARBA00022676"/>
    </source>
</evidence>
<evidence type="ECO:0000313" key="6">
    <source>
        <dbReference type="EMBL" id="GHJ89291.1"/>
    </source>
</evidence>
<keyword evidence="7" id="KW-1185">Reference proteome</keyword>
<dbReference type="PANTHER" id="PTHR45947:SF3">
    <property type="entry name" value="SULFOQUINOVOSYL TRANSFERASE SQD2"/>
    <property type="match status" value="1"/>
</dbReference>
<keyword evidence="3" id="KW-1133">Transmembrane helix</keyword>
<dbReference type="Pfam" id="PF13439">
    <property type="entry name" value="Glyco_transf_4"/>
    <property type="match status" value="1"/>
</dbReference>
<dbReference type="InterPro" id="IPR050194">
    <property type="entry name" value="Glycosyltransferase_grp1"/>
</dbReference>
<name>A0A8H3YJ84_9TREE</name>